<dbReference type="InterPro" id="IPR050267">
    <property type="entry name" value="Anti-sigma-factor_SerPK"/>
</dbReference>
<dbReference type="EMBL" id="QLYX01000016">
    <property type="protein sequence ID" value="RAY11913.1"/>
    <property type="molecule type" value="Genomic_DNA"/>
</dbReference>
<dbReference type="Gene3D" id="3.30.565.10">
    <property type="entry name" value="Histidine kinase-like ATPase, C-terminal domain"/>
    <property type="match status" value="1"/>
</dbReference>
<accession>A0A365H141</accession>
<dbReference type="Proteomes" id="UP000251891">
    <property type="component" value="Unassembled WGS sequence"/>
</dbReference>
<gene>
    <name evidence="3" type="ORF">DPM19_28535</name>
</gene>
<keyword evidence="1" id="KW-0808">Transferase</keyword>
<evidence type="ECO:0000313" key="4">
    <source>
        <dbReference type="Proteomes" id="UP000251891"/>
    </source>
</evidence>
<dbReference type="PANTHER" id="PTHR35526:SF3">
    <property type="entry name" value="ANTI-SIGMA-F FACTOR RSBW"/>
    <property type="match status" value="1"/>
</dbReference>
<proteinExistence type="predicted"/>
<keyword evidence="1" id="KW-0723">Serine/threonine-protein kinase</keyword>
<dbReference type="InterPro" id="IPR036890">
    <property type="entry name" value="HATPase_C_sf"/>
</dbReference>
<dbReference type="AlphaFoldDB" id="A0A365H141"/>
<dbReference type="PANTHER" id="PTHR35526">
    <property type="entry name" value="ANTI-SIGMA-F FACTOR RSBW-RELATED"/>
    <property type="match status" value="1"/>
</dbReference>
<comment type="caution">
    <text evidence="3">The sequence shown here is derived from an EMBL/GenBank/DDBJ whole genome shotgun (WGS) entry which is preliminary data.</text>
</comment>
<dbReference type="Pfam" id="PF13581">
    <property type="entry name" value="HATPase_c_2"/>
    <property type="match status" value="1"/>
</dbReference>
<evidence type="ECO:0000256" key="1">
    <source>
        <dbReference type="ARBA" id="ARBA00022527"/>
    </source>
</evidence>
<dbReference type="GO" id="GO:0004674">
    <property type="term" value="F:protein serine/threonine kinase activity"/>
    <property type="evidence" value="ECO:0007669"/>
    <property type="project" value="UniProtKB-KW"/>
</dbReference>
<evidence type="ECO:0000259" key="2">
    <source>
        <dbReference type="Pfam" id="PF13581"/>
    </source>
</evidence>
<keyword evidence="1" id="KW-0418">Kinase</keyword>
<protein>
    <recommendedName>
        <fullName evidence="2">Histidine kinase/HSP90-like ATPase domain-containing protein</fullName>
    </recommendedName>
</protein>
<feature type="domain" description="Histidine kinase/HSP90-like ATPase" evidence="2">
    <location>
        <begin position="11"/>
        <end position="113"/>
    </location>
</feature>
<evidence type="ECO:0000313" key="3">
    <source>
        <dbReference type="EMBL" id="RAY11913.1"/>
    </source>
</evidence>
<reference evidence="3 4" key="1">
    <citation type="submission" date="2018-06" db="EMBL/GenBank/DDBJ databases">
        <title>Actinomadura craniellae sp. nov. isolated from marine sponge Craniella sp.</title>
        <authorList>
            <person name="Li L."/>
            <person name="Xu Q.H."/>
            <person name="Lin H.W."/>
            <person name="Lu Y.H."/>
        </authorList>
    </citation>
    <scope>NUCLEOTIDE SEQUENCE [LARGE SCALE GENOMIC DNA]</scope>
    <source>
        <strain evidence="3 4">LHW63021</strain>
    </source>
</reference>
<keyword evidence="4" id="KW-1185">Reference proteome</keyword>
<dbReference type="InterPro" id="IPR003594">
    <property type="entry name" value="HATPase_dom"/>
</dbReference>
<dbReference type="CDD" id="cd16936">
    <property type="entry name" value="HATPase_RsbW-like"/>
    <property type="match status" value="1"/>
</dbReference>
<organism evidence="3 4">
    <name type="scientific">Actinomadura craniellae</name>
    <dbReference type="NCBI Taxonomy" id="2231787"/>
    <lineage>
        <taxon>Bacteria</taxon>
        <taxon>Bacillati</taxon>
        <taxon>Actinomycetota</taxon>
        <taxon>Actinomycetes</taxon>
        <taxon>Streptosporangiales</taxon>
        <taxon>Thermomonosporaceae</taxon>
        <taxon>Actinomadura</taxon>
    </lineage>
</organism>
<sequence>MCAWRLPGDARCASAARSLLGLALAALGVDRETAGDATLAVSELATNALNHGLRAVPHVPVVPPELWVWARATPAPQLVVSVFDTCTASWPDTTPRNLLDEHGKGLGIVGALAAAWGAHPSRSSVVAGGVPGKAVWSAFPLPGPWPDARTTAQPARIARHLADALTARGVRRIAHRPGEGVSLLSVPLRAGAETNVWVEPGHLSFPGRDGTRVRRPVIDLYDVAEDLVHRAEQERGHG</sequence>
<name>A0A365H141_9ACTN</name>